<dbReference type="Proteomes" id="UP000244066">
    <property type="component" value="Unassembled WGS sequence"/>
</dbReference>
<protein>
    <submittedName>
        <fullName evidence="1">Uncharacterized protein</fullName>
    </submittedName>
</protein>
<proteinExistence type="predicted"/>
<evidence type="ECO:0000313" key="1">
    <source>
        <dbReference type="EMBL" id="PUA34189.1"/>
    </source>
</evidence>
<dbReference type="EMBL" id="NDWU01000002">
    <property type="protein sequence ID" value="PUA34189.1"/>
    <property type="molecule type" value="Genomic_DNA"/>
</dbReference>
<name>A0A2R7YA41_9ARCH</name>
<gene>
    <name evidence="1" type="ORF">B9J98_00935</name>
</gene>
<evidence type="ECO:0000313" key="2">
    <source>
        <dbReference type="Proteomes" id="UP000244066"/>
    </source>
</evidence>
<reference evidence="1 2" key="1">
    <citation type="submission" date="2017-04" db="EMBL/GenBank/DDBJ databases">
        <title>Draft Aigarchaeota genome from a New Zealand hot spring.</title>
        <authorList>
            <person name="Reysenbach A.-L."/>
            <person name="Donaho J.A."/>
            <person name="Gerhart J."/>
            <person name="Kelley J.F."/>
            <person name="Kouba K."/>
            <person name="Podar M."/>
            <person name="Stott M."/>
        </authorList>
    </citation>
    <scope>NUCLEOTIDE SEQUENCE [LARGE SCALE GENOMIC DNA]</scope>
    <source>
        <strain evidence="1">NZ13_MG1</strain>
    </source>
</reference>
<sequence length="66" mass="7849">MNGMKWEPKRAMNDQQMKAIEARTESAGMVNPIRFSGWRTSKFPLIERLTFPSRRIWKGIKRLLKK</sequence>
<dbReference type="AlphaFoldDB" id="A0A2R7YA41"/>
<comment type="caution">
    <text evidence="1">The sequence shown here is derived from an EMBL/GenBank/DDBJ whole genome shotgun (WGS) entry which is preliminary data.</text>
</comment>
<organism evidence="1 2">
    <name type="scientific">Candidatus Terraquivivens tikiterensis</name>
    <dbReference type="NCBI Taxonomy" id="1980982"/>
    <lineage>
        <taxon>Archaea</taxon>
        <taxon>Nitrososphaerota</taxon>
        <taxon>Candidatus Wolframiiraptoraceae</taxon>
        <taxon>Candidatus Terraquivivens</taxon>
    </lineage>
</organism>
<accession>A0A2R7YA41</accession>